<organism evidence="3 4">
    <name type="scientific">Brevundimonas balnearis</name>
    <dbReference type="NCBI Taxonomy" id="1572858"/>
    <lineage>
        <taxon>Bacteria</taxon>
        <taxon>Pseudomonadati</taxon>
        <taxon>Pseudomonadota</taxon>
        <taxon>Alphaproteobacteria</taxon>
        <taxon>Caulobacterales</taxon>
        <taxon>Caulobacteraceae</taxon>
        <taxon>Brevundimonas</taxon>
    </lineage>
</organism>
<dbReference type="Proteomes" id="UP001589906">
    <property type="component" value="Unassembled WGS sequence"/>
</dbReference>
<dbReference type="RefSeq" id="WP_376834771.1">
    <property type="nucleotide sequence ID" value="NZ_JBHLSW010000003.1"/>
</dbReference>
<sequence length="307" mass="31828">MTRPAALPLLVLTAAACVLGLAPILVRLTETGPAAAGFWRLFLALPLLLALNLAFARRDSETSGSDLAPNRWMFLAGGFFALDLGFWHYGITLTSVANATVLCNLTPVVVTAVAWIAFRERPGGGFLIALAVALAGAFAMAAGADPAQGRRPLLGDLLSLAVSFWYAGYFLAVKAARKTASALKVMLWSTAAGAPLMLVAAVLFGEDILPVAPIGWLFCGLFALVHVAGQTGVTWALGRLPAGLTALVILIQPLVAALFGWLLFAETLTVIQALGGVLVLAAVAIAQWTGAQRKTGAETTAPAPAET</sequence>
<feature type="domain" description="EamA" evidence="2">
    <location>
        <begin position="154"/>
        <end position="285"/>
    </location>
</feature>
<keyword evidence="1" id="KW-0472">Membrane</keyword>
<feature type="transmembrane region" description="Helical" evidence="1">
    <location>
        <begin position="240"/>
        <end position="264"/>
    </location>
</feature>
<protein>
    <submittedName>
        <fullName evidence="3">DMT family transporter</fullName>
    </submittedName>
</protein>
<dbReference type="SUPFAM" id="SSF103481">
    <property type="entry name" value="Multidrug resistance efflux transporter EmrE"/>
    <property type="match status" value="2"/>
</dbReference>
<comment type="caution">
    <text evidence="3">The sequence shown here is derived from an EMBL/GenBank/DDBJ whole genome shotgun (WGS) entry which is preliminary data.</text>
</comment>
<dbReference type="PANTHER" id="PTHR22911">
    <property type="entry name" value="ACYL-MALONYL CONDENSING ENZYME-RELATED"/>
    <property type="match status" value="1"/>
</dbReference>
<accession>A0ABV6R1W1</accession>
<feature type="transmembrane region" description="Helical" evidence="1">
    <location>
        <begin position="211"/>
        <end position="228"/>
    </location>
</feature>
<dbReference type="InterPro" id="IPR037185">
    <property type="entry name" value="EmrE-like"/>
</dbReference>
<name>A0ABV6R1W1_9CAUL</name>
<feature type="transmembrane region" description="Helical" evidence="1">
    <location>
        <begin position="96"/>
        <end position="118"/>
    </location>
</feature>
<feature type="transmembrane region" description="Helical" evidence="1">
    <location>
        <begin position="125"/>
        <end position="142"/>
    </location>
</feature>
<feature type="transmembrane region" description="Helical" evidence="1">
    <location>
        <begin position="270"/>
        <end position="288"/>
    </location>
</feature>
<feature type="transmembrane region" description="Helical" evidence="1">
    <location>
        <begin position="154"/>
        <end position="173"/>
    </location>
</feature>
<feature type="domain" description="EamA" evidence="2">
    <location>
        <begin position="10"/>
        <end position="140"/>
    </location>
</feature>
<keyword evidence="1" id="KW-0812">Transmembrane</keyword>
<evidence type="ECO:0000313" key="4">
    <source>
        <dbReference type="Proteomes" id="UP001589906"/>
    </source>
</evidence>
<dbReference type="InterPro" id="IPR000620">
    <property type="entry name" value="EamA_dom"/>
</dbReference>
<proteinExistence type="predicted"/>
<keyword evidence="4" id="KW-1185">Reference proteome</keyword>
<feature type="transmembrane region" description="Helical" evidence="1">
    <location>
        <begin position="185"/>
        <end position="205"/>
    </location>
</feature>
<feature type="transmembrane region" description="Helical" evidence="1">
    <location>
        <begin position="36"/>
        <end position="56"/>
    </location>
</feature>
<evidence type="ECO:0000256" key="1">
    <source>
        <dbReference type="SAM" id="Phobius"/>
    </source>
</evidence>
<evidence type="ECO:0000313" key="3">
    <source>
        <dbReference type="EMBL" id="MFC0633169.1"/>
    </source>
</evidence>
<reference evidence="3 4" key="1">
    <citation type="submission" date="2024-09" db="EMBL/GenBank/DDBJ databases">
        <authorList>
            <person name="Sun Q."/>
            <person name="Mori K."/>
        </authorList>
    </citation>
    <scope>NUCLEOTIDE SEQUENCE [LARGE SCALE GENOMIC DNA]</scope>
    <source>
        <strain evidence="3 4">NCAIM B.02621</strain>
    </source>
</reference>
<dbReference type="Pfam" id="PF00892">
    <property type="entry name" value="EamA"/>
    <property type="match status" value="2"/>
</dbReference>
<dbReference type="EMBL" id="JBHLSW010000003">
    <property type="protein sequence ID" value="MFC0633169.1"/>
    <property type="molecule type" value="Genomic_DNA"/>
</dbReference>
<keyword evidence="1" id="KW-1133">Transmembrane helix</keyword>
<feature type="transmembrane region" description="Helical" evidence="1">
    <location>
        <begin position="72"/>
        <end position="90"/>
    </location>
</feature>
<evidence type="ECO:0000259" key="2">
    <source>
        <dbReference type="Pfam" id="PF00892"/>
    </source>
</evidence>
<dbReference type="PROSITE" id="PS51257">
    <property type="entry name" value="PROKAR_LIPOPROTEIN"/>
    <property type="match status" value="1"/>
</dbReference>
<gene>
    <name evidence="3" type="ORF">ACFFGE_04665</name>
</gene>